<sequence>MLVESKTKRSLRNILRNYIKNINTNRTEIKKSDISLAIEEPTEKNTFMRTDFLSDASNKCKSKHE</sequence>
<accession>A5ZXK5</accession>
<gene>
    <name evidence="1" type="ORF">RUMOBE_03760</name>
</gene>
<organism evidence="1 2">
    <name type="scientific">Blautia obeum ATCC 29174</name>
    <dbReference type="NCBI Taxonomy" id="411459"/>
    <lineage>
        <taxon>Bacteria</taxon>
        <taxon>Bacillati</taxon>
        <taxon>Bacillota</taxon>
        <taxon>Clostridia</taxon>
        <taxon>Lachnospirales</taxon>
        <taxon>Lachnospiraceae</taxon>
        <taxon>Blautia</taxon>
    </lineage>
</organism>
<reference evidence="1 2" key="2">
    <citation type="submission" date="2007-04" db="EMBL/GenBank/DDBJ databases">
        <title>Draft genome sequence of Ruminococcus obeum (ATCC 29174).</title>
        <authorList>
            <person name="Sudarsanam P."/>
            <person name="Ley R."/>
            <person name="Guruge J."/>
            <person name="Turnbaugh P.J."/>
            <person name="Mahowald M."/>
            <person name="Liep D."/>
            <person name="Gordon J."/>
        </authorList>
    </citation>
    <scope>NUCLEOTIDE SEQUENCE [LARGE SCALE GENOMIC DNA]</scope>
    <source>
        <strain evidence="1 2">ATCC 29174</strain>
    </source>
</reference>
<comment type="caution">
    <text evidence="1">The sequence shown here is derived from an EMBL/GenBank/DDBJ whole genome shotgun (WGS) entry which is preliminary data.</text>
</comment>
<dbReference type="EMBL" id="AAVO02000026">
    <property type="protein sequence ID" value="EDM85609.1"/>
    <property type="molecule type" value="Genomic_DNA"/>
</dbReference>
<evidence type="ECO:0000313" key="2">
    <source>
        <dbReference type="Proteomes" id="UP000006002"/>
    </source>
</evidence>
<dbReference type="AlphaFoldDB" id="A5ZXK5"/>
<dbReference type="Proteomes" id="UP000006002">
    <property type="component" value="Unassembled WGS sequence"/>
</dbReference>
<name>A5ZXK5_9FIRM</name>
<reference evidence="1 2" key="1">
    <citation type="submission" date="2007-03" db="EMBL/GenBank/DDBJ databases">
        <authorList>
            <person name="Fulton L."/>
            <person name="Clifton S."/>
            <person name="Fulton B."/>
            <person name="Xu J."/>
            <person name="Minx P."/>
            <person name="Pepin K.H."/>
            <person name="Johnson M."/>
            <person name="Thiruvilangam P."/>
            <person name="Bhonagiri V."/>
            <person name="Nash W.E."/>
            <person name="Mardis E.R."/>
            <person name="Wilson R.K."/>
        </authorList>
    </citation>
    <scope>NUCLEOTIDE SEQUENCE [LARGE SCALE GENOMIC DNA]</scope>
    <source>
        <strain evidence="1 2">ATCC 29174</strain>
    </source>
</reference>
<proteinExistence type="predicted"/>
<dbReference type="HOGENOM" id="CLU_2841091_0_0_9"/>
<evidence type="ECO:0000313" key="1">
    <source>
        <dbReference type="EMBL" id="EDM85609.1"/>
    </source>
</evidence>
<protein>
    <submittedName>
        <fullName evidence="1">Uncharacterized protein</fullName>
    </submittedName>
</protein>